<organism evidence="1 2">
    <name type="scientific">Trichonephila clavata</name>
    <name type="common">Joro spider</name>
    <name type="synonym">Nephila clavata</name>
    <dbReference type="NCBI Taxonomy" id="2740835"/>
    <lineage>
        <taxon>Eukaryota</taxon>
        <taxon>Metazoa</taxon>
        <taxon>Ecdysozoa</taxon>
        <taxon>Arthropoda</taxon>
        <taxon>Chelicerata</taxon>
        <taxon>Arachnida</taxon>
        <taxon>Araneae</taxon>
        <taxon>Araneomorphae</taxon>
        <taxon>Entelegynae</taxon>
        <taxon>Araneoidea</taxon>
        <taxon>Nephilidae</taxon>
        <taxon>Trichonephila</taxon>
    </lineage>
</organism>
<reference evidence="1" key="1">
    <citation type="submission" date="2020-07" db="EMBL/GenBank/DDBJ databases">
        <title>Multicomponent nature underlies the extraordinary mechanical properties of spider dragline silk.</title>
        <authorList>
            <person name="Kono N."/>
            <person name="Nakamura H."/>
            <person name="Mori M."/>
            <person name="Yoshida Y."/>
            <person name="Ohtoshi R."/>
            <person name="Malay A.D."/>
            <person name="Moran D.A.P."/>
            <person name="Tomita M."/>
            <person name="Numata K."/>
            <person name="Arakawa K."/>
        </authorList>
    </citation>
    <scope>NUCLEOTIDE SEQUENCE</scope>
</reference>
<keyword evidence="2" id="KW-1185">Reference proteome</keyword>
<evidence type="ECO:0000313" key="1">
    <source>
        <dbReference type="EMBL" id="GFQ99212.1"/>
    </source>
</evidence>
<dbReference type="Proteomes" id="UP000887116">
    <property type="component" value="Unassembled WGS sequence"/>
</dbReference>
<name>A0A8X6IQV7_TRICU</name>
<comment type="caution">
    <text evidence="1">The sequence shown here is derived from an EMBL/GenBank/DDBJ whole genome shotgun (WGS) entry which is preliminary data.</text>
</comment>
<dbReference type="AlphaFoldDB" id="A0A8X6IQV7"/>
<accession>A0A8X6IQV7</accession>
<protein>
    <submittedName>
        <fullName evidence="1">Uncharacterized protein</fullName>
    </submittedName>
</protein>
<dbReference type="EMBL" id="BMAO01034817">
    <property type="protein sequence ID" value="GFQ99212.1"/>
    <property type="molecule type" value="Genomic_DNA"/>
</dbReference>
<evidence type="ECO:0000313" key="2">
    <source>
        <dbReference type="Proteomes" id="UP000887116"/>
    </source>
</evidence>
<sequence length="16" mass="2042">FEVYVNIIERRQLLIH</sequence>
<proteinExistence type="predicted"/>
<feature type="non-terminal residue" evidence="1">
    <location>
        <position position="16"/>
    </location>
</feature>
<gene>
    <name evidence="1" type="ORF">TNCT_170051</name>
</gene>